<keyword evidence="3" id="KW-1185">Reference proteome</keyword>
<dbReference type="Proteomes" id="UP000707451">
    <property type="component" value="Unassembled WGS sequence"/>
</dbReference>
<gene>
    <name evidence="2" type="ORF">KI688_006471</name>
</gene>
<sequence>MFGDHNLVLKEVDTQLVEHTFSRIKIFQGHAVAVIDEPFVSKAVENYFTTIDPYFAREVRKCMPSGPDLVFFIRIDGARLVPVFVQMKLRQGSSNFSEKDWNDALSTVSALKIEGYAIFFRKYCPDNVYISMIVAYPTKWTDKLPAPSELPKDPSGVQQVVINVSDDNFGDFFPKEHVEFIDRLKDARKPSADDEDSSDEDCPKKQRS</sequence>
<dbReference type="OrthoDB" id="2426605at2759"/>
<organism evidence="2 3">
    <name type="scientific">Linnemannia hyalina</name>
    <dbReference type="NCBI Taxonomy" id="64524"/>
    <lineage>
        <taxon>Eukaryota</taxon>
        <taxon>Fungi</taxon>
        <taxon>Fungi incertae sedis</taxon>
        <taxon>Mucoromycota</taxon>
        <taxon>Mortierellomycotina</taxon>
        <taxon>Mortierellomycetes</taxon>
        <taxon>Mortierellales</taxon>
        <taxon>Mortierellaceae</taxon>
        <taxon>Linnemannia</taxon>
    </lineage>
</organism>
<evidence type="ECO:0000313" key="3">
    <source>
        <dbReference type="Proteomes" id="UP000707451"/>
    </source>
</evidence>
<protein>
    <submittedName>
        <fullName evidence="2">Uncharacterized protein</fullName>
    </submittedName>
</protein>
<accession>A0A9P8BMW3</accession>
<evidence type="ECO:0000313" key="2">
    <source>
        <dbReference type="EMBL" id="KAG9062139.1"/>
    </source>
</evidence>
<comment type="caution">
    <text evidence="2">The sequence shown here is derived from an EMBL/GenBank/DDBJ whole genome shotgun (WGS) entry which is preliminary data.</text>
</comment>
<dbReference type="EMBL" id="JAHRHY010000020">
    <property type="protein sequence ID" value="KAG9062139.1"/>
    <property type="molecule type" value="Genomic_DNA"/>
</dbReference>
<evidence type="ECO:0000256" key="1">
    <source>
        <dbReference type="SAM" id="MobiDB-lite"/>
    </source>
</evidence>
<name>A0A9P8BMW3_9FUNG</name>
<feature type="region of interest" description="Disordered" evidence="1">
    <location>
        <begin position="184"/>
        <end position="208"/>
    </location>
</feature>
<proteinExistence type="predicted"/>
<dbReference type="AlphaFoldDB" id="A0A9P8BMW3"/>
<reference evidence="2" key="1">
    <citation type="submission" date="2021-06" db="EMBL/GenBank/DDBJ databases">
        <title>Genome Sequence of Mortierella hyaline Strain SCG-10, a Cold-Adapted, Nitrate-Reducing Fungus Isolated from Soil in Minnesota, USA.</title>
        <authorList>
            <person name="Aldossari N."/>
        </authorList>
    </citation>
    <scope>NUCLEOTIDE SEQUENCE</scope>
    <source>
        <strain evidence="2">SCG-10</strain>
    </source>
</reference>